<feature type="transmembrane region" description="Helical" evidence="2">
    <location>
        <begin position="212"/>
        <end position="230"/>
    </location>
</feature>
<feature type="transmembrane region" description="Helical" evidence="2">
    <location>
        <begin position="88"/>
        <end position="107"/>
    </location>
</feature>
<keyword evidence="2" id="KW-0472">Membrane</keyword>
<dbReference type="OrthoDB" id="5308502at2759"/>
<dbReference type="AlphaFoldDB" id="A0A2J6PYZ9"/>
<dbReference type="Proteomes" id="UP000235672">
    <property type="component" value="Unassembled WGS sequence"/>
</dbReference>
<dbReference type="Pfam" id="PF10361">
    <property type="entry name" value="DUF2434"/>
    <property type="match status" value="1"/>
</dbReference>
<dbReference type="EMBL" id="KZ613490">
    <property type="protein sequence ID" value="PMD19270.1"/>
    <property type="molecule type" value="Genomic_DNA"/>
</dbReference>
<feature type="transmembrane region" description="Helical" evidence="2">
    <location>
        <begin position="128"/>
        <end position="148"/>
    </location>
</feature>
<feature type="transmembrane region" description="Helical" evidence="2">
    <location>
        <begin position="302"/>
        <end position="319"/>
    </location>
</feature>
<proteinExistence type="predicted"/>
<accession>A0A2J6PYZ9</accession>
<organism evidence="3 4">
    <name type="scientific">Hyaloscypha hepaticicola</name>
    <dbReference type="NCBI Taxonomy" id="2082293"/>
    <lineage>
        <taxon>Eukaryota</taxon>
        <taxon>Fungi</taxon>
        <taxon>Dikarya</taxon>
        <taxon>Ascomycota</taxon>
        <taxon>Pezizomycotina</taxon>
        <taxon>Leotiomycetes</taxon>
        <taxon>Helotiales</taxon>
        <taxon>Hyaloscyphaceae</taxon>
        <taxon>Hyaloscypha</taxon>
    </lineage>
</organism>
<feature type="region of interest" description="Disordered" evidence="1">
    <location>
        <begin position="469"/>
        <end position="530"/>
    </location>
</feature>
<keyword evidence="2" id="KW-0812">Transmembrane</keyword>
<reference evidence="3 4" key="1">
    <citation type="submission" date="2016-05" db="EMBL/GenBank/DDBJ databases">
        <title>A degradative enzymes factory behind the ericoid mycorrhizal symbiosis.</title>
        <authorList>
            <consortium name="DOE Joint Genome Institute"/>
            <person name="Martino E."/>
            <person name="Morin E."/>
            <person name="Grelet G."/>
            <person name="Kuo A."/>
            <person name="Kohler A."/>
            <person name="Daghino S."/>
            <person name="Barry K."/>
            <person name="Choi C."/>
            <person name="Cichocki N."/>
            <person name="Clum A."/>
            <person name="Copeland A."/>
            <person name="Hainaut M."/>
            <person name="Haridas S."/>
            <person name="Labutti K."/>
            <person name="Lindquist E."/>
            <person name="Lipzen A."/>
            <person name="Khouja H.-R."/>
            <person name="Murat C."/>
            <person name="Ohm R."/>
            <person name="Olson A."/>
            <person name="Spatafora J."/>
            <person name="Veneault-Fourrey C."/>
            <person name="Henrissat B."/>
            <person name="Grigoriev I."/>
            <person name="Martin F."/>
            <person name="Perotto S."/>
        </authorList>
    </citation>
    <scope>NUCLEOTIDE SEQUENCE [LARGE SCALE GENOMIC DNA]</scope>
    <source>
        <strain evidence="3 4">UAMH 7357</strain>
    </source>
</reference>
<name>A0A2J6PYZ9_9HELO</name>
<feature type="transmembrane region" description="Helical" evidence="2">
    <location>
        <begin position="261"/>
        <end position="281"/>
    </location>
</feature>
<dbReference type="InterPro" id="IPR018830">
    <property type="entry name" value="DUF2434"/>
</dbReference>
<feature type="compositionally biased region" description="Polar residues" evidence="1">
    <location>
        <begin position="485"/>
        <end position="500"/>
    </location>
</feature>
<feature type="transmembrane region" description="Helical" evidence="2">
    <location>
        <begin position="160"/>
        <end position="182"/>
    </location>
</feature>
<sequence length="530" mass="60922">MALVNIREALPFPKGDNSSDTLIAGVHFNLTTLQQWNWTYYSNGTFSNGSYCFLAFEPYTPQLLSNGTFLNETSCYSPINPMGTRSKVGLFFACFFGLSIMFTFVNLRKHGRLFLPQEKRFHAIGRRWQWYWMLVVAGFAIISAIAGVDVDRYYVPELPIVLNNFFWILMLPTTMCVVWESVRHWGSWQERQLVDPNSFALKQDDRRSKVEFWIPLVFYFFTWMNFFMVVPRPWGAIELQRDPEQTAQKAEPAATDLRFKIGAFFLFGSWLTTIFSLWHSIKHYKSRNRGILNRIIGFIKYIPPRFIITIPLSLVMIGYEAASAFEFAISPMKIATNLAFMYGLGWGPIAMIIVIQEIYGYMSPNEDRELIRQRRVRGAEIDQEMGITKKPHWWSRIHSENRQLGVQDQIARNVSEVGGGQATTRNIERNIEMRNMPAQNRRDSNKPVPDITTLRTAANLLFPAHTMEKTQERFTDHPPQVRGRTASNAATNSNPTTRASVNDRSESNNSTASGLTLGARPQQVRSMLDV</sequence>
<evidence type="ECO:0000313" key="3">
    <source>
        <dbReference type="EMBL" id="PMD19270.1"/>
    </source>
</evidence>
<evidence type="ECO:0000256" key="2">
    <source>
        <dbReference type="SAM" id="Phobius"/>
    </source>
</evidence>
<evidence type="ECO:0000256" key="1">
    <source>
        <dbReference type="SAM" id="MobiDB-lite"/>
    </source>
</evidence>
<keyword evidence="2" id="KW-1133">Transmembrane helix</keyword>
<protein>
    <submittedName>
        <fullName evidence="3">Uncharacterized protein</fullName>
    </submittedName>
</protein>
<keyword evidence="4" id="KW-1185">Reference proteome</keyword>
<gene>
    <name evidence="3" type="ORF">NA56DRAFT_647335</name>
</gene>
<evidence type="ECO:0000313" key="4">
    <source>
        <dbReference type="Proteomes" id="UP000235672"/>
    </source>
</evidence>
<dbReference type="STRING" id="1745343.A0A2J6PYZ9"/>
<feature type="transmembrane region" description="Helical" evidence="2">
    <location>
        <begin position="339"/>
        <end position="362"/>
    </location>
</feature>